<keyword evidence="3" id="KW-1185">Reference proteome</keyword>
<keyword evidence="1" id="KW-1133">Transmembrane helix</keyword>
<feature type="transmembrane region" description="Helical" evidence="1">
    <location>
        <begin position="135"/>
        <end position="157"/>
    </location>
</feature>
<feature type="transmembrane region" description="Helical" evidence="1">
    <location>
        <begin position="311"/>
        <end position="333"/>
    </location>
</feature>
<evidence type="ECO:0000313" key="2">
    <source>
        <dbReference type="EMBL" id="PWA06710.1"/>
    </source>
</evidence>
<dbReference type="PANTHER" id="PTHR37814">
    <property type="entry name" value="CONSERVED MEMBRANE PROTEIN"/>
    <property type="match status" value="1"/>
</dbReference>
<feature type="transmembrane region" description="Helical" evidence="1">
    <location>
        <begin position="204"/>
        <end position="227"/>
    </location>
</feature>
<organism evidence="2 3">
    <name type="scientific">Pueribacillus theae</name>
    <dbReference type="NCBI Taxonomy" id="2171751"/>
    <lineage>
        <taxon>Bacteria</taxon>
        <taxon>Bacillati</taxon>
        <taxon>Bacillota</taxon>
        <taxon>Bacilli</taxon>
        <taxon>Bacillales</taxon>
        <taxon>Bacillaceae</taxon>
        <taxon>Pueribacillus</taxon>
    </lineage>
</organism>
<evidence type="ECO:0008006" key="4">
    <source>
        <dbReference type="Google" id="ProtNLM"/>
    </source>
</evidence>
<proteinExistence type="predicted"/>
<evidence type="ECO:0000313" key="3">
    <source>
        <dbReference type="Proteomes" id="UP000245998"/>
    </source>
</evidence>
<feature type="transmembrane region" description="Helical" evidence="1">
    <location>
        <begin position="79"/>
        <end position="99"/>
    </location>
</feature>
<feature type="transmembrane region" description="Helical" evidence="1">
    <location>
        <begin position="34"/>
        <end position="58"/>
    </location>
</feature>
<name>A0A2U1JNG3_9BACI</name>
<feature type="transmembrane region" description="Helical" evidence="1">
    <location>
        <begin position="177"/>
        <end position="195"/>
    </location>
</feature>
<dbReference type="Proteomes" id="UP000245998">
    <property type="component" value="Unassembled WGS sequence"/>
</dbReference>
<dbReference type="OrthoDB" id="4424890at2"/>
<feature type="transmembrane region" description="Helical" evidence="1">
    <location>
        <begin position="286"/>
        <end position="305"/>
    </location>
</feature>
<sequence>MWQAGMKWLFLILGTTIGAGYASGRELWQFFGHESVLAIGIFVILFMLCCHVILRVSYESQSNHYLPVLTTLLGKRMAVLYDFMIMMYLFTTTAVMYAGSGAALEAFKVPYFVGIVISCFLVVILFFWNTEGVVAMNALLIPGLVILLFVTICLFLMMKNASFSINFHEQSNWPAGFTFTSLNILPLVAVLAAIGSKVKHPGEIWIASVGSAIVLGGLSFLYNHALIQVADELLFFEIPLFAILKHYPSFMAIIMTILLWFAIYTTAVSGLLGLTSRLNNTLNLPWWLFSFILTMLMLPLTFFGFSNLVAFLYPLYGILNLYLLAAILFYPIAKGRSEL</sequence>
<keyword evidence="1" id="KW-0472">Membrane</keyword>
<feature type="transmembrane region" description="Helical" evidence="1">
    <location>
        <begin position="111"/>
        <end position="128"/>
    </location>
</feature>
<feature type="transmembrane region" description="Helical" evidence="1">
    <location>
        <begin position="247"/>
        <end position="274"/>
    </location>
</feature>
<reference evidence="2 3" key="1">
    <citation type="submission" date="2018-04" db="EMBL/GenBank/DDBJ databases">
        <title>Camelliibacillus theae gen. nov., sp. nov., isolated from Pu'er tea.</title>
        <authorList>
            <person name="Niu L."/>
        </authorList>
    </citation>
    <scope>NUCLEOTIDE SEQUENCE [LARGE SCALE GENOMIC DNA]</scope>
    <source>
        <strain evidence="2 3">T8</strain>
    </source>
</reference>
<dbReference type="EMBL" id="QCZG01000056">
    <property type="protein sequence ID" value="PWA06710.1"/>
    <property type="molecule type" value="Genomic_DNA"/>
</dbReference>
<dbReference type="AlphaFoldDB" id="A0A2U1JNG3"/>
<comment type="caution">
    <text evidence="2">The sequence shown here is derived from an EMBL/GenBank/DDBJ whole genome shotgun (WGS) entry which is preliminary data.</text>
</comment>
<dbReference type="RefSeq" id="WP_116556131.1">
    <property type="nucleotide sequence ID" value="NZ_QCZG01000056.1"/>
</dbReference>
<accession>A0A2U1JNG3</accession>
<dbReference type="PANTHER" id="PTHR37814:SF1">
    <property type="entry name" value="MEMBRANE PROTEIN"/>
    <property type="match status" value="1"/>
</dbReference>
<protein>
    <recommendedName>
        <fullName evidence="4">Membrane protein YkvI</fullName>
    </recommendedName>
</protein>
<evidence type="ECO:0000256" key="1">
    <source>
        <dbReference type="SAM" id="Phobius"/>
    </source>
</evidence>
<gene>
    <name evidence="2" type="ORF">DCC39_17235</name>
</gene>
<dbReference type="InterPro" id="IPR038728">
    <property type="entry name" value="YkvI-like"/>
</dbReference>
<keyword evidence="1" id="KW-0812">Transmembrane</keyword>